<evidence type="ECO:0000256" key="14">
    <source>
        <dbReference type="RuleBase" id="RU000584"/>
    </source>
</evidence>
<comment type="domain">
    <text evidence="9">Possesses an unusual extended V-shaped dimeric structure with each monomer consisting of three distinct domains arranged along a curved 'spinal' alpha-helix. The N-terminal catalytic domain specifically recognizes the glutamate moiety of the substrate. The second domain is the NADPH-binding domain, and the third C-terminal domain is responsible for dimerization.</text>
</comment>
<dbReference type="PANTHER" id="PTHR43013">
    <property type="entry name" value="GLUTAMYL-TRNA REDUCTASE"/>
    <property type="match status" value="1"/>
</dbReference>
<feature type="binding site" evidence="9 12">
    <location>
        <begin position="201"/>
        <end position="206"/>
    </location>
    <ligand>
        <name>NADP(+)</name>
        <dbReference type="ChEBI" id="CHEBI:58349"/>
    </ligand>
</feature>
<comment type="catalytic activity">
    <reaction evidence="7 9 14">
        <text>(S)-4-amino-5-oxopentanoate + tRNA(Glu) + NADP(+) = L-glutamyl-tRNA(Glu) + NADPH + H(+)</text>
        <dbReference type="Rhea" id="RHEA:12344"/>
        <dbReference type="Rhea" id="RHEA-COMP:9663"/>
        <dbReference type="Rhea" id="RHEA-COMP:9680"/>
        <dbReference type="ChEBI" id="CHEBI:15378"/>
        <dbReference type="ChEBI" id="CHEBI:57501"/>
        <dbReference type="ChEBI" id="CHEBI:57783"/>
        <dbReference type="ChEBI" id="CHEBI:58349"/>
        <dbReference type="ChEBI" id="CHEBI:78442"/>
        <dbReference type="ChEBI" id="CHEBI:78520"/>
        <dbReference type="EC" id="1.2.1.70"/>
    </reaction>
</comment>
<keyword evidence="5 9" id="KW-0560">Oxidoreductase</keyword>
<sequence length="449" mass="48390">MPHAHGMPTAQLLCVGLSHRTAPVELRERLSCLAHEPEALLAERPPALQELLVLSTCNRLELYASHPGGTDTDPREMLAALRRLMARRTGVPEAEFADHLYCHTGLQVAEHLFRVAAGLDSLVLGESQILGQITQTYNAAAQTPLVGPVLHTLFRAAIRTGKRARTETAIGTNPASISSVAIALAEKRLGDLRSRHVAVVGLGEMGRLATKGLAARQLSRVTLLNRTVARAQQAAAQQPGWEAGSLADLPQMLASADVVVSATATPAPIITAEMVHQAMAQRPERPLLLLDLAVPRDVEPTVALLPQVFLYDVDDLMGSLDAALSARRQEVPRVEAIIGQEMAALELAMRELAMRPVVVDLRQKAEAIRQAELARALRHLGDVDPAVVEQLHHFSRALVNKLLHEPTVRLKEQAQNGQAEVYASTVRDLFGLTEPGTGEAESAQPGAAR</sequence>
<feature type="binding site" evidence="9 11">
    <location>
        <begin position="56"/>
        <end position="59"/>
    </location>
    <ligand>
        <name>substrate</name>
    </ligand>
</feature>
<evidence type="ECO:0000256" key="9">
    <source>
        <dbReference type="HAMAP-Rule" id="MF_00087"/>
    </source>
</evidence>
<evidence type="ECO:0000256" key="6">
    <source>
        <dbReference type="ARBA" id="ARBA00023244"/>
    </source>
</evidence>
<dbReference type="InterPro" id="IPR036453">
    <property type="entry name" value="GluRdtase_dimer_dom_sf"/>
</dbReference>
<dbReference type="InterPro" id="IPR036343">
    <property type="entry name" value="GluRdtase_N_sf"/>
</dbReference>
<dbReference type="FunFam" id="3.40.50.720:FF:000031">
    <property type="entry name" value="Glutamyl-tRNA reductase"/>
    <property type="match status" value="1"/>
</dbReference>
<dbReference type="NCBIfam" id="TIGR01035">
    <property type="entry name" value="hemA"/>
    <property type="match status" value="1"/>
</dbReference>
<evidence type="ECO:0000313" key="19">
    <source>
        <dbReference type="Proteomes" id="UP000317371"/>
    </source>
</evidence>
<dbReference type="OrthoDB" id="110209at2"/>
<comment type="miscellaneous">
    <text evidence="9">During catalysis, the active site Cys acts as a nucleophile attacking the alpha-carbonyl group of tRNA-bound glutamate with the formation of a thioester intermediate between enzyme and glutamate, and the concomitant release of tRNA(Glu). The thioester intermediate is finally reduced by direct hydride transfer from NADPH, to form the product GSA.</text>
</comment>
<keyword evidence="19" id="KW-1185">Reference proteome</keyword>
<dbReference type="Gene3D" id="3.40.50.720">
    <property type="entry name" value="NAD(P)-binding Rossmann-like Domain"/>
    <property type="match status" value="1"/>
</dbReference>
<keyword evidence="4 9" id="KW-0521">NADP</keyword>
<comment type="function">
    <text evidence="9">Catalyzes the NADPH-dependent reduction of glutamyl-tRNA(Glu) to glutamate 1-semialdehyde (GSA).</text>
</comment>
<dbReference type="SUPFAM" id="SSF69075">
    <property type="entry name" value="Glutamyl tRNA-reductase dimerization domain"/>
    <property type="match status" value="1"/>
</dbReference>
<dbReference type="Pfam" id="PF01488">
    <property type="entry name" value="Shikimate_DH"/>
    <property type="match status" value="1"/>
</dbReference>
<evidence type="ECO:0000256" key="7">
    <source>
        <dbReference type="ARBA" id="ARBA00047464"/>
    </source>
</evidence>
<evidence type="ECO:0000256" key="4">
    <source>
        <dbReference type="ARBA" id="ARBA00022857"/>
    </source>
</evidence>
<dbReference type="SUPFAM" id="SSF51735">
    <property type="entry name" value="NAD(P)-binding Rossmann-fold domains"/>
    <property type="match status" value="1"/>
</dbReference>
<feature type="domain" description="Quinate/shikimate 5-dehydrogenase/glutamyl-tRNA reductase" evidence="16">
    <location>
        <begin position="184"/>
        <end position="316"/>
    </location>
</feature>
<dbReference type="HAMAP" id="MF_00087">
    <property type="entry name" value="Glu_tRNA_reductase"/>
    <property type="match status" value="1"/>
</dbReference>
<evidence type="ECO:0000256" key="10">
    <source>
        <dbReference type="PIRSR" id="PIRSR000445-1"/>
    </source>
</evidence>
<comment type="caution">
    <text evidence="18">The sequence shown here is derived from an EMBL/GenBank/DDBJ whole genome shotgun (WGS) entry which is preliminary data.</text>
</comment>
<feature type="active site" description="Nucleophile" evidence="9 10">
    <location>
        <position position="57"/>
    </location>
</feature>
<proteinExistence type="inferred from homology"/>
<dbReference type="InterPro" id="IPR015895">
    <property type="entry name" value="4pyrrol_synth_GluRdtase_N"/>
</dbReference>
<dbReference type="PANTHER" id="PTHR43013:SF1">
    <property type="entry name" value="GLUTAMYL-TRNA REDUCTASE"/>
    <property type="match status" value="1"/>
</dbReference>
<feature type="domain" description="Glutamyl-tRNA reductase N-terminal" evidence="17">
    <location>
        <begin position="15"/>
        <end position="168"/>
    </location>
</feature>
<evidence type="ECO:0000256" key="12">
    <source>
        <dbReference type="PIRSR" id="PIRSR000445-3"/>
    </source>
</evidence>
<dbReference type="InParanoid" id="A0A540V8W8"/>
<keyword evidence="6 9" id="KW-0627">Porphyrin biosynthesis</keyword>
<feature type="site" description="Important for activity" evidence="9 13">
    <location>
        <position position="111"/>
    </location>
</feature>
<evidence type="ECO:0000256" key="11">
    <source>
        <dbReference type="PIRSR" id="PIRSR000445-2"/>
    </source>
</evidence>
<dbReference type="AlphaFoldDB" id="A0A540V8W8"/>
<dbReference type="GO" id="GO:0019353">
    <property type="term" value="P:protoporphyrinogen IX biosynthetic process from glutamate"/>
    <property type="evidence" value="ECO:0007669"/>
    <property type="project" value="TreeGrafter"/>
</dbReference>
<dbReference type="FunFam" id="3.30.460.30:FF:000001">
    <property type="entry name" value="Glutamyl-tRNA reductase"/>
    <property type="match status" value="1"/>
</dbReference>
<dbReference type="GO" id="GO:0050661">
    <property type="term" value="F:NADP binding"/>
    <property type="evidence" value="ECO:0007669"/>
    <property type="project" value="InterPro"/>
</dbReference>
<evidence type="ECO:0000259" key="15">
    <source>
        <dbReference type="Pfam" id="PF00745"/>
    </source>
</evidence>
<organism evidence="18 19">
    <name type="scientific">Litorilinea aerophila</name>
    <dbReference type="NCBI Taxonomy" id="1204385"/>
    <lineage>
        <taxon>Bacteria</taxon>
        <taxon>Bacillati</taxon>
        <taxon>Chloroflexota</taxon>
        <taxon>Caldilineae</taxon>
        <taxon>Caldilineales</taxon>
        <taxon>Caldilineaceae</taxon>
        <taxon>Litorilinea</taxon>
    </lineage>
</organism>
<dbReference type="InterPro" id="IPR000343">
    <property type="entry name" value="4pyrrol_synth_GluRdtase"/>
</dbReference>
<evidence type="ECO:0000256" key="2">
    <source>
        <dbReference type="ARBA" id="ARBA00005916"/>
    </source>
</evidence>
<dbReference type="FunCoup" id="A0A540V8W8">
    <property type="interactions" value="397"/>
</dbReference>
<dbReference type="EMBL" id="VIGC01000047">
    <property type="protein sequence ID" value="TQE93188.1"/>
    <property type="molecule type" value="Genomic_DNA"/>
</dbReference>
<dbReference type="InterPro" id="IPR036291">
    <property type="entry name" value="NAD(P)-bd_dom_sf"/>
</dbReference>
<feature type="domain" description="Tetrapyrrole biosynthesis glutamyl-tRNA reductase dimerisation" evidence="15">
    <location>
        <begin position="334"/>
        <end position="432"/>
    </location>
</feature>
<dbReference type="Proteomes" id="UP000317371">
    <property type="component" value="Unassembled WGS sequence"/>
</dbReference>
<comment type="subunit">
    <text evidence="9">Homodimer.</text>
</comment>
<feature type="binding site" evidence="9 11">
    <location>
        <position position="132"/>
    </location>
    <ligand>
        <name>substrate</name>
    </ligand>
</feature>
<gene>
    <name evidence="9" type="primary">hemA</name>
    <name evidence="18" type="ORF">FKZ61_22500</name>
</gene>
<dbReference type="Gene3D" id="3.30.460.30">
    <property type="entry name" value="Glutamyl-tRNA reductase, N-terminal domain"/>
    <property type="match status" value="1"/>
</dbReference>
<evidence type="ECO:0000259" key="17">
    <source>
        <dbReference type="Pfam" id="PF05201"/>
    </source>
</evidence>
<protein>
    <recommendedName>
        <fullName evidence="8 9">Glutamyl-tRNA reductase</fullName>
        <shortName evidence="9">GluTR</shortName>
        <ecNumber evidence="3 9">1.2.1.70</ecNumber>
    </recommendedName>
</protein>
<dbReference type="CDD" id="cd05213">
    <property type="entry name" value="NAD_bind_Glutamyl_tRNA_reduct"/>
    <property type="match status" value="1"/>
</dbReference>
<evidence type="ECO:0000256" key="1">
    <source>
        <dbReference type="ARBA" id="ARBA00005059"/>
    </source>
</evidence>
<feature type="binding site" evidence="9 11">
    <location>
        <position position="121"/>
    </location>
    <ligand>
        <name>substrate</name>
    </ligand>
</feature>
<dbReference type="InterPro" id="IPR006151">
    <property type="entry name" value="Shikm_DH/Glu-tRNA_Rdtase"/>
</dbReference>
<dbReference type="EC" id="1.2.1.70" evidence="3 9"/>
<dbReference type="PIRSF" id="PIRSF000445">
    <property type="entry name" value="4pyrrol_synth_GluRdtase"/>
    <property type="match status" value="1"/>
</dbReference>
<accession>A0A540V8W8</accession>
<comment type="pathway">
    <text evidence="1 9 14">Porphyrin-containing compound metabolism; protoporphyrin-IX biosynthesis; 5-aminolevulinate from L-glutamyl-tRNA(Glu): step 1/2.</text>
</comment>
<evidence type="ECO:0000259" key="16">
    <source>
        <dbReference type="Pfam" id="PF01488"/>
    </source>
</evidence>
<feature type="binding site" evidence="9 11">
    <location>
        <begin position="126"/>
        <end position="128"/>
    </location>
    <ligand>
        <name>substrate</name>
    </ligand>
</feature>
<evidence type="ECO:0000313" key="18">
    <source>
        <dbReference type="EMBL" id="TQE93188.1"/>
    </source>
</evidence>
<dbReference type="GO" id="GO:0008883">
    <property type="term" value="F:glutamyl-tRNA reductase activity"/>
    <property type="evidence" value="ECO:0007669"/>
    <property type="project" value="UniProtKB-UniRule"/>
</dbReference>
<evidence type="ECO:0000256" key="8">
    <source>
        <dbReference type="ARBA" id="ARBA00068659"/>
    </source>
</evidence>
<evidence type="ECO:0000256" key="13">
    <source>
        <dbReference type="PIRSR" id="PIRSR000445-4"/>
    </source>
</evidence>
<name>A0A540V8W8_9CHLR</name>
<evidence type="ECO:0000256" key="3">
    <source>
        <dbReference type="ARBA" id="ARBA00012970"/>
    </source>
</evidence>
<dbReference type="Pfam" id="PF05201">
    <property type="entry name" value="GlutR_N"/>
    <property type="match status" value="1"/>
</dbReference>
<dbReference type="Pfam" id="PF00745">
    <property type="entry name" value="GlutR_dimer"/>
    <property type="match status" value="1"/>
</dbReference>
<dbReference type="InterPro" id="IPR015896">
    <property type="entry name" value="4pyrrol_synth_GluRdtase_dimer"/>
</dbReference>
<comment type="similarity">
    <text evidence="2 9 14">Belongs to the glutamyl-tRNA reductase family.</text>
</comment>
<dbReference type="UniPathway" id="UPA00251">
    <property type="reaction ID" value="UER00316"/>
</dbReference>
<dbReference type="SUPFAM" id="SSF69742">
    <property type="entry name" value="Glutamyl tRNA-reductase catalytic, N-terminal domain"/>
    <property type="match status" value="1"/>
</dbReference>
<evidence type="ECO:0000256" key="5">
    <source>
        <dbReference type="ARBA" id="ARBA00023002"/>
    </source>
</evidence>
<reference evidence="18 19" key="1">
    <citation type="submission" date="2019-06" db="EMBL/GenBank/DDBJ databases">
        <title>Genome sequence of Litorilinea aerophila BAA-2444.</title>
        <authorList>
            <person name="Maclea K.S."/>
            <person name="Maurais E.G."/>
            <person name="Iannazzi L.C."/>
        </authorList>
    </citation>
    <scope>NUCLEOTIDE SEQUENCE [LARGE SCALE GENOMIC DNA]</scope>
    <source>
        <strain evidence="18 19">ATCC BAA-2444</strain>
    </source>
</reference>